<dbReference type="Proteomes" id="UP000323646">
    <property type="component" value="Unassembled WGS sequence"/>
</dbReference>
<accession>A0A5D6WD85</accession>
<evidence type="ECO:0000313" key="2">
    <source>
        <dbReference type="Proteomes" id="UP000323646"/>
    </source>
</evidence>
<keyword evidence="2" id="KW-1185">Reference proteome</keyword>
<gene>
    <name evidence="1" type="ORF">FZ040_02570</name>
</gene>
<dbReference type="Pfam" id="PF24072">
    <property type="entry name" value="T7_gp14"/>
    <property type="match status" value="1"/>
</dbReference>
<dbReference type="AlphaFoldDB" id="A0A5D6WD85"/>
<evidence type="ECO:0000313" key="1">
    <source>
        <dbReference type="EMBL" id="TYZ24939.1"/>
    </source>
</evidence>
<dbReference type="EMBL" id="VTOY01000001">
    <property type="protein sequence ID" value="TYZ24939.1"/>
    <property type="molecule type" value="Genomic_DNA"/>
</dbReference>
<dbReference type="InterPro" id="IPR038996">
    <property type="entry name" value="Gp14"/>
</dbReference>
<dbReference type="RefSeq" id="WP_149170558.1">
    <property type="nucleotide sequence ID" value="NZ_VTOY01000001.1"/>
</dbReference>
<reference evidence="1 2" key="1">
    <citation type="submission" date="2019-08" db="EMBL/GenBank/DDBJ databases">
        <title>Selenomonas sp. mPRGC5 and Selenomonas sp. mPRGC8 isolated from ruminal fluid of dairy goat (Capra hircus).</title>
        <authorList>
            <person name="Poothong S."/>
            <person name="Nuengjamnong C."/>
            <person name="Tanasupawat S."/>
        </authorList>
    </citation>
    <scope>NUCLEOTIDE SEQUENCE [LARGE SCALE GENOMIC DNA]</scope>
    <source>
        <strain evidence="2">mPRGC5</strain>
    </source>
</reference>
<dbReference type="OrthoDB" id="9904508at2"/>
<name>A0A5D6WD85_9FIRM</name>
<organism evidence="1 2">
    <name type="scientific">Selenomonas ruminis</name>
    <dbReference type="NCBI Taxonomy" id="2593411"/>
    <lineage>
        <taxon>Bacteria</taxon>
        <taxon>Bacillati</taxon>
        <taxon>Bacillota</taxon>
        <taxon>Negativicutes</taxon>
        <taxon>Selenomonadales</taxon>
        <taxon>Selenomonadaceae</taxon>
        <taxon>Selenomonas</taxon>
    </lineage>
</organism>
<comment type="caution">
    <text evidence="1">The sequence shown here is derived from an EMBL/GenBank/DDBJ whole genome shotgun (WGS) entry which is preliminary data.</text>
</comment>
<protein>
    <submittedName>
        <fullName evidence="1">Uncharacterized protein</fullName>
    </submittedName>
</protein>
<sequence>MCSIVAGLTALAGGMQYKAQQDAASAQAAMYRQQAATAEQNAKLENRRQEEIADQYADSQRRLRAQQRLAEGAQRAAAGSAGLDFTGSMSDLLSSANEQAMNDQITLLTNQRNDNYNSRLTQSNWLNQASAARTAASNVTANARSQGLATILGTAASVYGALQPWKAAGGAAKAGRATNSSAVFNNWSQANKLGYGVTPRQYGFNSFAPRATGINTKIIF</sequence>
<proteinExistence type="predicted"/>